<dbReference type="EMBL" id="WCRY01000035">
    <property type="protein sequence ID" value="KAB4473270.1"/>
    <property type="molecule type" value="Genomic_DNA"/>
</dbReference>
<name>A0A0P0FKC9_BACT4</name>
<dbReference type="Proteomes" id="UP001156218">
    <property type="component" value="Chromosome"/>
</dbReference>
<evidence type="ECO:0000313" key="4">
    <source>
        <dbReference type="EMBL" id="MDC2235996.1"/>
    </source>
</evidence>
<evidence type="ECO:0000313" key="2">
    <source>
        <dbReference type="EMBL" id="KAB4449577.1"/>
    </source>
</evidence>
<dbReference type="EMBL" id="CP083680">
    <property type="protein sequence ID" value="UYU67534.1"/>
    <property type="molecule type" value="Genomic_DNA"/>
</dbReference>
<evidence type="ECO:0000313" key="1">
    <source>
        <dbReference type="EMBL" id="KAB4313853.1"/>
    </source>
</evidence>
<reference evidence="11 12" key="2">
    <citation type="journal article" date="2019" name="Nat. Med.">
        <title>A library of human gut bacterial isolates paired with longitudinal multiomics data enables mechanistic microbiome research.</title>
        <authorList>
            <person name="Poyet M."/>
            <person name="Groussin M."/>
            <person name="Gibbons S.M."/>
            <person name="Avila-Pacheco J."/>
            <person name="Jiang X."/>
            <person name="Kearney S.M."/>
            <person name="Perrotta A.R."/>
            <person name="Berdy B."/>
            <person name="Zhao S."/>
            <person name="Lieberman T.D."/>
            <person name="Swanson P.K."/>
            <person name="Smith M."/>
            <person name="Roesemann S."/>
            <person name="Alexander J.E."/>
            <person name="Rich S.A."/>
            <person name="Livny J."/>
            <person name="Vlamakis H."/>
            <person name="Clish C."/>
            <person name="Bullock K."/>
            <person name="Deik A."/>
            <person name="Scott J."/>
            <person name="Pierce K.A."/>
            <person name="Xavier R.J."/>
            <person name="Alm E.J."/>
        </authorList>
    </citation>
    <scope>NUCLEOTIDE SEQUENCE [LARGE SCALE GENOMIC DNA]</scope>
    <source>
        <strain evidence="3 11">BIOML-A162</strain>
        <strain evidence="2 13">BIOML-A165</strain>
        <strain evidence="1 12">BIOML-A188</strain>
    </source>
</reference>
<dbReference type="RefSeq" id="WP_008766364.1">
    <property type="nucleotide sequence ID" value="NZ_BAABXH010000001.1"/>
</dbReference>
<organism evidence="2 13">
    <name type="scientific">Bacteroides thetaiotaomicron</name>
    <dbReference type="NCBI Taxonomy" id="818"/>
    <lineage>
        <taxon>Bacteria</taxon>
        <taxon>Pseudomonadati</taxon>
        <taxon>Bacteroidota</taxon>
        <taxon>Bacteroidia</taxon>
        <taxon>Bacteroidales</taxon>
        <taxon>Bacteroidaceae</taxon>
        <taxon>Bacteroides</taxon>
    </lineage>
</organism>
<evidence type="ECO:0000313" key="3">
    <source>
        <dbReference type="EMBL" id="KAB4473270.1"/>
    </source>
</evidence>
<evidence type="ECO:0000313" key="13">
    <source>
        <dbReference type="Proteomes" id="UP000460317"/>
    </source>
</evidence>
<reference evidence="9 10" key="1">
    <citation type="submission" date="2018-08" db="EMBL/GenBank/DDBJ databases">
        <title>A genome reference for cultivated species of the human gut microbiota.</title>
        <authorList>
            <person name="Zou Y."/>
            <person name="Xue W."/>
            <person name="Luo G."/>
        </authorList>
    </citation>
    <scope>NUCLEOTIDE SEQUENCE [LARGE SCALE GENOMIC DNA]</scope>
    <source>
        <strain evidence="6 9">AF37-12</strain>
        <strain evidence="5 10">AM30-26</strain>
    </source>
</reference>
<evidence type="ECO:0000313" key="12">
    <source>
        <dbReference type="Proteomes" id="UP000440614"/>
    </source>
</evidence>
<dbReference type="EMBL" id="WCSB01000020">
    <property type="protein sequence ID" value="KAB4449577.1"/>
    <property type="molecule type" value="Genomic_DNA"/>
</dbReference>
<evidence type="ECO:0000313" key="5">
    <source>
        <dbReference type="EMBL" id="RHD86602.1"/>
    </source>
</evidence>
<reference evidence="4" key="4">
    <citation type="submission" date="2022-10" db="EMBL/GenBank/DDBJ databases">
        <title>Human gut microbiome strain richness.</title>
        <authorList>
            <person name="Chen-Liaw A."/>
        </authorList>
    </citation>
    <scope>NUCLEOTIDE SEQUENCE</scope>
    <source>
        <strain evidence="4">1001283st1_A3_1001283B150304_161114</strain>
    </source>
</reference>
<dbReference type="Proteomes" id="UP000460317">
    <property type="component" value="Unassembled WGS sequence"/>
</dbReference>
<evidence type="ECO:0000313" key="6">
    <source>
        <dbReference type="EMBL" id="RHL63847.1"/>
    </source>
</evidence>
<dbReference type="Proteomes" id="UP000440614">
    <property type="component" value="Unassembled WGS sequence"/>
</dbReference>
<dbReference type="Proteomes" id="UP001217776">
    <property type="component" value="Unassembled WGS sequence"/>
</dbReference>
<proteinExistence type="predicted"/>
<dbReference type="EMBL" id="JAQNVG010000013">
    <property type="protein sequence ID" value="MDC2235996.1"/>
    <property type="molecule type" value="Genomic_DNA"/>
</dbReference>
<dbReference type="EMBL" id="WCSY01000008">
    <property type="protein sequence ID" value="KAB4313853.1"/>
    <property type="molecule type" value="Genomic_DNA"/>
</dbReference>
<dbReference type="AlphaFoldDB" id="A0A0P0FKC9"/>
<evidence type="ECO:0000313" key="7">
    <source>
        <dbReference type="EMBL" id="UYU67534.1"/>
    </source>
</evidence>
<accession>A0A0P0FKC9</accession>
<evidence type="ECO:0000313" key="14">
    <source>
        <dbReference type="Proteomes" id="UP001156218"/>
    </source>
</evidence>
<protein>
    <submittedName>
        <fullName evidence="2">Uncharacterized protein</fullName>
    </submittedName>
</protein>
<evidence type="ECO:0000313" key="8">
    <source>
        <dbReference type="EMBL" id="UYU90683.1"/>
    </source>
</evidence>
<dbReference type="Proteomes" id="UP001162960">
    <property type="component" value="Chromosome"/>
</dbReference>
<dbReference type="Proteomes" id="UP000283616">
    <property type="component" value="Unassembled WGS sequence"/>
</dbReference>
<reference evidence="7 14" key="3">
    <citation type="submission" date="2021-06" db="EMBL/GenBank/DDBJ databases">
        <title>Interrogation of the integrated mobile genetic elements in gut-associated Bacteroides with a consensus prediction approach.</title>
        <authorList>
            <person name="Campbell D.E."/>
            <person name="Leigh J.R."/>
            <person name="Kim T."/>
            <person name="England W."/>
            <person name="Whitaker R.J."/>
            <person name="Degnan P.H."/>
        </authorList>
    </citation>
    <scope>NUCLEOTIDE SEQUENCE</scope>
    <source>
        <strain evidence="8">VPI-3443</strain>
        <strain evidence="7 14">WAL8669</strain>
    </source>
</reference>
<dbReference type="Proteomes" id="UP000436858">
    <property type="component" value="Unassembled WGS sequence"/>
</dbReference>
<evidence type="ECO:0000313" key="11">
    <source>
        <dbReference type="Proteomes" id="UP000436858"/>
    </source>
</evidence>
<accession>C6IMM0</accession>
<dbReference type="KEGG" id="btho:Btheta7330_01050"/>
<dbReference type="EMBL" id="CP083685">
    <property type="protein sequence ID" value="UYU90683.1"/>
    <property type="molecule type" value="Genomic_DNA"/>
</dbReference>
<sequence length="213" mass="25154">MKTFTFLVNANDKHCFVHQYQSEMPTNDLFRELVHDTSHISSKMKSLLIRESLECYHDNGPVKLDCVKNVWRDFFLIDDLISLYNANIAKKYHEGCGDRKYYKLMYLYDVNMIETDMSDTVFPLSEKATFTFITYIRNYNASYQFEVTTLEEGLMLWATNIDILNRQQRKVLLKYIQKSKNNPIAVEGVKNVWSTSYRIFRPLLTLHIVKTVS</sequence>
<dbReference type="EMBL" id="QROV01000002">
    <property type="protein sequence ID" value="RHL63847.1"/>
    <property type="molecule type" value="Genomic_DNA"/>
</dbReference>
<gene>
    <name evidence="6" type="ORF">DW011_01515</name>
    <name evidence="5" type="ORF">DW780_16250</name>
    <name evidence="3" type="ORF">GAN91_23785</name>
    <name evidence="2" type="ORF">GAN93_18310</name>
    <name evidence="1" type="ORF">GAO51_09675</name>
    <name evidence="7" type="ORF">KQP68_04420</name>
    <name evidence="8" type="ORF">KQP74_22650</name>
    <name evidence="4" type="ORF">PO127_09575</name>
</gene>
<dbReference type="Proteomes" id="UP000284785">
    <property type="component" value="Unassembled WGS sequence"/>
</dbReference>
<evidence type="ECO:0000313" key="10">
    <source>
        <dbReference type="Proteomes" id="UP000284785"/>
    </source>
</evidence>
<evidence type="ECO:0000313" key="9">
    <source>
        <dbReference type="Proteomes" id="UP000283616"/>
    </source>
</evidence>
<dbReference type="EMBL" id="QSJP01000014">
    <property type="protein sequence ID" value="RHD86602.1"/>
    <property type="molecule type" value="Genomic_DNA"/>
</dbReference>